<feature type="region of interest" description="Disordered" evidence="1">
    <location>
        <begin position="67"/>
        <end position="89"/>
    </location>
</feature>
<sequence length="173" mass="18540">MDLIIYTPSLSTLGTSPPLSASKLRSSLQNHTKPFPSPGSPSPSTTSGSPSTSACFQFPRFATYSSPKISFRRPPLPARAKTNRTPKLDNSKSVFAATTSFLRGRSPTLSPRPALVGPRILRGTPCLHSTAFVSGNVLNGYFIIGKVAGRGAPRLTPLEASWPEEECKHVFNV</sequence>
<dbReference type="WBParaSite" id="L893_g6013.t1">
    <property type="protein sequence ID" value="L893_g6013.t1"/>
    <property type="gene ID" value="L893_g6013"/>
</dbReference>
<accession>A0A1I8AI40</accession>
<evidence type="ECO:0000313" key="2">
    <source>
        <dbReference type="Proteomes" id="UP000095287"/>
    </source>
</evidence>
<dbReference type="Proteomes" id="UP000095287">
    <property type="component" value="Unplaced"/>
</dbReference>
<feature type="compositionally biased region" description="Low complexity" evidence="1">
    <location>
        <begin position="42"/>
        <end position="52"/>
    </location>
</feature>
<name>A0A1I8AI40_9BILA</name>
<evidence type="ECO:0000256" key="1">
    <source>
        <dbReference type="SAM" id="MobiDB-lite"/>
    </source>
</evidence>
<proteinExistence type="predicted"/>
<evidence type="ECO:0000313" key="3">
    <source>
        <dbReference type="WBParaSite" id="L893_g6013.t1"/>
    </source>
</evidence>
<dbReference type="AlphaFoldDB" id="A0A1I8AI40"/>
<protein>
    <submittedName>
        <fullName evidence="3">Pentatricopeptide repeat-containing protein</fullName>
    </submittedName>
</protein>
<feature type="region of interest" description="Disordered" evidence="1">
    <location>
        <begin position="16"/>
        <end position="52"/>
    </location>
</feature>
<keyword evidence="2" id="KW-1185">Reference proteome</keyword>
<organism evidence="2 3">
    <name type="scientific">Steinernema glaseri</name>
    <dbReference type="NCBI Taxonomy" id="37863"/>
    <lineage>
        <taxon>Eukaryota</taxon>
        <taxon>Metazoa</taxon>
        <taxon>Ecdysozoa</taxon>
        <taxon>Nematoda</taxon>
        <taxon>Chromadorea</taxon>
        <taxon>Rhabditida</taxon>
        <taxon>Tylenchina</taxon>
        <taxon>Panagrolaimomorpha</taxon>
        <taxon>Strongyloidoidea</taxon>
        <taxon>Steinernematidae</taxon>
        <taxon>Steinernema</taxon>
    </lineage>
</organism>
<reference evidence="3" key="1">
    <citation type="submission" date="2016-11" db="UniProtKB">
        <authorList>
            <consortium name="WormBaseParasite"/>
        </authorList>
    </citation>
    <scope>IDENTIFICATION</scope>
</reference>
<feature type="compositionally biased region" description="Polar residues" evidence="1">
    <location>
        <begin position="23"/>
        <end position="32"/>
    </location>
</feature>